<dbReference type="PROSITE" id="PS50850">
    <property type="entry name" value="MFS"/>
    <property type="match status" value="1"/>
</dbReference>
<reference evidence="8" key="1">
    <citation type="journal article" date="2021" name="Nat. Commun.">
        <title>Genetic determinants of endophytism in the Arabidopsis root mycobiome.</title>
        <authorList>
            <person name="Mesny F."/>
            <person name="Miyauchi S."/>
            <person name="Thiergart T."/>
            <person name="Pickel B."/>
            <person name="Atanasova L."/>
            <person name="Karlsson M."/>
            <person name="Huettel B."/>
            <person name="Barry K.W."/>
            <person name="Haridas S."/>
            <person name="Chen C."/>
            <person name="Bauer D."/>
            <person name="Andreopoulos W."/>
            <person name="Pangilinan J."/>
            <person name="LaButti K."/>
            <person name="Riley R."/>
            <person name="Lipzen A."/>
            <person name="Clum A."/>
            <person name="Drula E."/>
            <person name="Henrissat B."/>
            <person name="Kohler A."/>
            <person name="Grigoriev I.V."/>
            <person name="Martin F.M."/>
            <person name="Hacquard S."/>
        </authorList>
    </citation>
    <scope>NUCLEOTIDE SEQUENCE</scope>
    <source>
        <strain evidence="8">MPI-CAGE-AT-0016</strain>
    </source>
</reference>
<feature type="transmembrane region" description="Helical" evidence="6">
    <location>
        <begin position="208"/>
        <end position="233"/>
    </location>
</feature>
<organism evidence="8 9">
    <name type="scientific">Plectosphaerella cucumerina</name>
    <dbReference type="NCBI Taxonomy" id="40658"/>
    <lineage>
        <taxon>Eukaryota</taxon>
        <taxon>Fungi</taxon>
        <taxon>Dikarya</taxon>
        <taxon>Ascomycota</taxon>
        <taxon>Pezizomycotina</taxon>
        <taxon>Sordariomycetes</taxon>
        <taxon>Hypocreomycetidae</taxon>
        <taxon>Glomerellales</taxon>
        <taxon>Plectosphaerellaceae</taxon>
        <taxon>Plectosphaerella</taxon>
    </lineage>
</organism>
<dbReference type="OrthoDB" id="3026777at2759"/>
<feature type="transmembrane region" description="Helical" evidence="6">
    <location>
        <begin position="571"/>
        <end position="593"/>
    </location>
</feature>
<feature type="compositionally biased region" description="Low complexity" evidence="5">
    <location>
        <begin position="48"/>
        <end position="63"/>
    </location>
</feature>
<dbReference type="PANTHER" id="PTHR23507:SF1">
    <property type="entry name" value="FI18259P1-RELATED"/>
    <property type="match status" value="1"/>
</dbReference>
<feature type="region of interest" description="Disordered" evidence="5">
    <location>
        <begin position="40"/>
        <end position="71"/>
    </location>
</feature>
<comment type="caution">
    <text evidence="8">The sequence shown here is derived from an EMBL/GenBank/DDBJ whole genome shotgun (WGS) entry which is preliminary data.</text>
</comment>
<feature type="transmembrane region" description="Helical" evidence="6">
    <location>
        <begin position="547"/>
        <end position="565"/>
    </location>
</feature>
<protein>
    <submittedName>
        <fullName evidence="8">Major facilitator superfamily domain-containing protein</fullName>
    </submittedName>
</protein>
<dbReference type="Pfam" id="PF07690">
    <property type="entry name" value="MFS_1"/>
    <property type="match status" value="1"/>
</dbReference>
<dbReference type="GO" id="GO:0016020">
    <property type="term" value="C:membrane"/>
    <property type="evidence" value="ECO:0007669"/>
    <property type="project" value="UniProtKB-SubCell"/>
</dbReference>
<name>A0A8K0TNA1_9PEZI</name>
<feature type="transmembrane region" description="Helical" evidence="6">
    <location>
        <begin position="471"/>
        <end position="494"/>
    </location>
</feature>
<feature type="transmembrane region" description="Helical" evidence="6">
    <location>
        <begin position="298"/>
        <end position="317"/>
    </location>
</feature>
<feature type="domain" description="Major facilitator superfamily (MFS) profile" evidence="7">
    <location>
        <begin position="214"/>
        <end position="665"/>
    </location>
</feature>
<dbReference type="PANTHER" id="PTHR23507">
    <property type="entry name" value="ZGC:174356"/>
    <property type="match status" value="1"/>
</dbReference>
<dbReference type="Proteomes" id="UP000813385">
    <property type="component" value="Unassembled WGS sequence"/>
</dbReference>
<feature type="transmembrane region" description="Helical" evidence="6">
    <location>
        <begin position="264"/>
        <end position="286"/>
    </location>
</feature>
<gene>
    <name evidence="8" type="ORF">B0T11DRAFT_296341</name>
</gene>
<dbReference type="InterPro" id="IPR011701">
    <property type="entry name" value="MFS"/>
</dbReference>
<dbReference type="InterPro" id="IPR036259">
    <property type="entry name" value="MFS_trans_sf"/>
</dbReference>
<accession>A0A8K0TNA1</accession>
<comment type="subcellular location">
    <subcellularLocation>
        <location evidence="1">Membrane</location>
        <topology evidence="1">Multi-pass membrane protein</topology>
    </subcellularLocation>
</comment>
<evidence type="ECO:0000256" key="4">
    <source>
        <dbReference type="ARBA" id="ARBA00023136"/>
    </source>
</evidence>
<evidence type="ECO:0000256" key="6">
    <source>
        <dbReference type="SAM" id="Phobius"/>
    </source>
</evidence>
<feature type="transmembrane region" description="Helical" evidence="6">
    <location>
        <begin position="605"/>
        <end position="630"/>
    </location>
</feature>
<feature type="transmembrane region" description="Helical" evidence="6">
    <location>
        <begin position="642"/>
        <end position="660"/>
    </location>
</feature>
<sequence>MVNFLHKSSKKSQEEVNALDHLGAPSTGRPSVDSTLLGSDIAQKARPTTGLDSRRSSTTSTYSEQAYEEAHLPKEERVRLALARLRGPQYEELSGRIYGPCSSMMDRQSFFTHAPKVTGDEIALEILARLRMSQHRIDIEGAPLLGDDYDSDDGDSGLPPYHDPDVETRPWIGEPGYRSAAARSRARWRKTWTDRLPRLRVDKPIHTIILLACIKGMAIMSALMLMVSMFRLIEDAFCHEHFDKPFAEPIPEKECKGEEVQSRLAFLGGIGMVIGAVISLIAAFPYGILADKWGRRPVLLLSYAGIVLSFSFGPMLLRFEVPVSIWLMLIGSTLTLIGGGIPVMINTIYSMASDVSTEETRSSNFLYLGIGAVVAGLVAPATAGFLMQTHGPWLPIRIIFATVPFMFLAMLALPETLRIKLGEDDEEDDDGVEEGLRPDLPLGATLRGQVRSGLKELRGVFAIVKDRNIKLCLLPPLIGNAMWSAGTSILSQYISKYYGWTLAETTYLMSPLGVVNVLVLAGLPWVSARLVDPEGRYRLSGFKKDLLLLRVAYAIMGFALLIQAVSWNIVVLLIGLFFGTLGGVSSPLARAVVTDFVDKKETSRLYAMISIVEMFGAFIGGPVVAAAFALGMDKGGVLRGLPFFYVSFLCFCALGAMLLVREPKKPRPSTEPDGESLVGDDMGYESAPEDEP</sequence>
<feature type="transmembrane region" description="Helical" evidence="6">
    <location>
        <begin position="393"/>
        <end position="413"/>
    </location>
</feature>
<evidence type="ECO:0000313" key="8">
    <source>
        <dbReference type="EMBL" id="KAH7368726.1"/>
    </source>
</evidence>
<evidence type="ECO:0000259" key="7">
    <source>
        <dbReference type="PROSITE" id="PS50850"/>
    </source>
</evidence>
<keyword evidence="3 6" id="KW-1133">Transmembrane helix</keyword>
<dbReference type="Gene3D" id="1.20.1250.20">
    <property type="entry name" value="MFS general substrate transporter like domains"/>
    <property type="match status" value="2"/>
</dbReference>
<dbReference type="AlphaFoldDB" id="A0A8K0TNA1"/>
<keyword evidence="2 6" id="KW-0812">Transmembrane</keyword>
<dbReference type="InterPro" id="IPR020846">
    <property type="entry name" value="MFS_dom"/>
</dbReference>
<keyword evidence="9" id="KW-1185">Reference proteome</keyword>
<evidence type="ECO:0000256" key="5">
    <source>
        <dbReference type="SAM" id="MobiDB-lite"/>
    </source>
</evidence>
<evidence type="ECO:0000256" key="3">
    <source>
        <dbReference type="ARBA" id="ARBA00022989"/>
    </source>
</evidence>
<feature type="transmembrane region" description="Helical" evidence="6">
    <location>
        <begin position="323"/>
        <end position="345"/>
    </location>
</feature>
<feature type="transmembrane region" description="Helical" evidence="6">
    <location>
        <begin position="365"/>
        <end position="387"/>
    </location>
</feature>
<feature type="region of interest" description="Disordered" evidence="5">
    <location>
        <begin position="144"/>
        <end position="165"/>
    </location>
</feature>
<proteinExistence type="predicted"/>
<evidence type="ECO:0000313" key="9">
    <source>
        <dbReference type="Proteomes" id="UP000813385"/>
    </source>
</evidence>
<dbReference type="GO" id="GO:0022857">
    <property type="term" value="F:transmembrane transporter activity"/>
    <property type="evidence" value="ECO:0007669"/>
    <property type="project" value="InterPro"/>
</dbReference>
<evidence type="ECO:0000256" key="1">
    <source>
        <dbReference type="ARBA" id="ARBA00004141"/>
    </source>
</evidence>
<feature type="region of interest" description="Disordered" evidence="5">
    <location>
        <begin position="664"/>
        <end position="692"/>
    </location>
</feature>
<feature type="transmembrane region" description="Helical" evidence="6">
    <location>
        <begin position="506"/>
        <end position="526"/>
    </location>
</feature>
<dbReference type="EMBL" id="JAGPXD010000002">
    <property type="protein sequence ID" value="KAH7368726.1"/>
    <property type="molecule type" value="Genomic_DNA"/>
</dbReference>
<keyword evidence="4 6" id="KW-0472">Membrane</keyword>
<evidence type="ECO:0000256" key="2">
    <source>
        <dbReference type="ARBA" id="ARBA00022692"/>
    </source>
</evidence>
<dbReference type="SUPFAM" id="SSF103473">
    <property type="entry name" value="MFS general substrate transporter"/>
    <property type="match status" value="1"/>
</dbReference>